<dbReference type="PANTHER" id="PTHR46663">
    <property type="entry name" value="DIGUANYLATE CYCLASE DGCT-RELATED"/>
    <property type="match status" value="1"/>
</dbReference>
<dbReference type="InterPro" id="IPR000160">
    <property type="entry name" value="GGDEF_dom"/>
</dbReference>
<dbReference type="SUPFAM" id="SSF55785">
    <property type="entry name" value="PYP-like sensor domain (PAS domain)"/>
    <property type="match status" value="1"/>
</dbReference>
<dbReference type="InterPro" id="IPR029787">
    <property type="entry name" value="Nucleotide_cyclase"/>
</dbReference>
<gene>
    <name evidence="3" type="ORF">B9Q30_00025</name>
</gene>
<dbReference type="InterPro" id="IPR001610">
    <property type="entry name" value="PAC"/>
</dbReference>
<dbReference type="PROSITE" id="PS50113">
    <property type="entry name" value="PAC"/>
    <property type="match status" value="1"/>
</dbReference>
<name>A0A2J0Q6L7_9ENTR</name>
<dbReference type="PROSITE" id="PS50887">
    <property type="entry name" value="GGDEF"/>
    <property type="match status" value="1"/>
</dbReference>
<dbReference type="InterPro" id="IPR035965">
    <property type="entry name" value="PAS-like_dom_sf"/>
</dbReference>
<accession>A0A2J0Q6L7</accession>
<comment type="caution">
    <text evidence="3">The sequence shown here is derived from an EMBL/GenBank/DDBJ whole genome shotgun (WGS) entry which is preliminary data.</text>
</comment>
<sequence>MKVHHSIPTHFEWISNPWLLLSASGEYITSNQAMSALGDSTVSAVIAELQLVLSNSSLKKNGHKTTTLSVSGRRFKVDILKQDEDQQFFCLLQNWVKTDDKSDLYSSVFEQSGEAIMITDADDDIIDVNRAFELKTGFKLANIRYRKPAFLRSGLNEEQTLENAWFDVKAKGHWSGEIKNRKANGEYYISWLSLSAIKDDSGKVTHYISIFSDITQHIQEHKKFKQLAYHDFLTGLPNRALLEDRFEQFVLHSDRLGQTNKCALIFIDINSFKLINDTYGHQKGDDCLIAIANVLKNSIRADDTASRFSGDEFVLLLTQIDGDPDLLRVIEQVNRGISAIHQSLRLETPITASLGTAIYPDDALDLDALLQTADAKMYEQKNSSNIMS</sequence>
<feature type="domain" description="GGDEF" evidence="2">
    <location>
        <begin position="260"/>
        <end position="388"/>
    </location>
</feature>
<dbReference type="CDD" id="cd01949">
    <property type="entry name" value="GGDEF"/>
    <property type="match status" value="1"/>
</dbReference>
<evidence type="ECO:0000313" key="4">
    <source>
        <dbReference type="Proteomes" id="UP000229974"/>
    </source>
</evidence>
<evidence type="ECO:0000313" key="3">
    <source>
        <dbReference type="EMBL" id="PJD88942.1"/>
    </source>
</evidence>
<dbReference type="EMBL" id="NEEW01000001">
    <property type="protein sequence ID" value="PJD88942.1"/>
    <property type="molecule type" value="Genomic_DNA"/>
</dbReference>
<dbReference type="Pfam" id="PF00990">
    <property type="entry name" value="GGDEF"/>
    <property type="match status" value="1"/>
</dbReference>
<dbReference type="NCBIfam" id="TIGR00254">
    <property type="entry name" value="GGDEF"/>
    <property type="match status" value="1"/>
</dbReference>
<dbReference type="Pfam" id="PF13426">
    <property type="entry name" value="PAS_9"/>
    <property type="match status" value="1"/>
</dbReference>
<proteinExistence type="predicted"/>
<evidence type="ECO:0000259" key="2">
    <source>
        <dbReference type="PROSITE" id="PS50887"/>
    </source>
</evidence>
<protein>
    <submittedName>
        <fullName evidence="3">Diguanylate cyclase</fullName>
    </submittedName>
</protein>
<dbReference type="Gene3D" id="3.30.450.20">
    <property type="entry name" value="PAS domain"/>
    <property type="match status" value="1"/>
</dbReference>
<dbReference type="Proteomes" id="UP000229974">
    <property type="component" value="Unassembled WGS sequence"/>
</dbReference>
<organism evidence="3 4">
    <name type="scientific">Enterobacter hormaechei</name>
    <dbReference type="NCBI Taxonomy" id="158836"/>
    <lineage>
        <taxon>Bacteria</taxon>
        <taxon>Pseudomonadati</taxon>
        <taxon>Pseudomonadota</taxon>
        <taxon>Gammaproteobacteria</taxon>
        <taxon>Enterobacterales</taxon>
        <taxon>Enterobacteriaceae</taxon>
        <taxon>Enterobacter</taxon>
        <taxon>Enterobacter cloacae complex</taxon>
    </lineage>
</organism>
<reference evidence="3 4" key="1">
    <citation type="journal article" date="2017" name="J. Antimicrob. Chemother.">
        <title>Characterization of the population structure, drug resistance mechanisms and plasmids of the community-associated Enterobacter cloacae complex in China.</title>
        <authorList>
            <person name="Zhou K."/>
            <person name="Yu W."/>
            <person name="Cao X."/>
            <person name="Shen P."/>
            <person name="Lu H."/>
            <person name="Luo Q."/>
            <person name="Rossen J.W.A."/>
            <person name="Xiao Y."/>
        </authorList>
    </citation>
    <scope>NUCLEOTIDE SEQUENCE [LARGE SCALE GENOMIC DNA]</scope>
    <source>
        <strain evidence="3 4">ECC904</strain>
    </source>
</reference>
<dbReference type="InterPro" id="IPR052163">
    <property type="entry name" value="DGC-Regulatory_Protein"/>
</dbReference>
<dbReference type="Gene3D" id="3.30.70.270">
    <property type="match status" value="1"/>
</dbReference>
<dbReference type="SMART" id="SM00086">
    <property type="entry name" value="PAC"/>
    <property type="match status" value="1"/>
</dbReference>
<dbReference type="InterPro" id="IPR000014">
    <property type="entry name" value="PAS"/>
</dbReference>
<dbReference type="RefSeq" id="WP_100160488.1">
    <property type="nucleotide sequence ID" value="NZ_NEEW01000001.1"/>
</dbReference>
<dbReference type="SUPFAM" id="SSF55073">
    <property type="entry name" value="Nucleotide cyclase"/>
    <property type="match status" value="1"/>
</dbReference>
<dbReference type="InterPro" id="IPR043128">
    <property type="entry name" value="Rev_trsase/Diguanyl_cyclase"/>
</dbReference>
<dbReference type="InterPro" id="IPR000700">
    <property type="entry name" value="PAS-assoc_C"/>
</dbReference>
<dbReference type="SMART" id="SM00267">
    <property type="entry name" value="GGDEF"/>
    <property type="match status" value="1"/>
</dbReference>
<feature type="domain" description="PAC" evidence="1">
    <location>
        <begin position="174"/>
        <end position="226"/>
    </location>
</feature>
<dbReference type="PANTHER" id="PTHR46663:SF3">
    <property type="entry name" value="SLL0267 PROTEIN"/>
    <property type="match status" value="1"/>
</dbReference>
<dbReference type="OrthoDB" id="9812260at2"/>
<dbReference type="NCBIfam" id="TIGR00229">
    <property type="entry name" value="sensory_box"/>
    <property type="match status" value="1"/>
</dbReference>
<evidence type="ECO:0000259" key="1">
    <source>
        <dbReference type="PROSITE" id="PS50113"/>
    </source>
</evidence>
<dbReference type="AlphaFoldDB" id="A0A2J0Q6L7"/>